<accession>A0A0F9SSI9</accession>
<dbReference type="Pfam" id="PF01120">
    <property type="entry name" value="Alpha_L_fucos"/>
    <property type="match status" value="1"/>
</dbReference>
<dbReference type="PIRSF" id="PIRSF001092">
    <property type="entry name" value="Alpha-L-fucosidase"/>
    <property type="match status" value="1"/>
</dbReference>
<gene>
    <name evidence="9" type="ORF">LCGC14_0816500</name>
</gene>
<sequence>MKYTPDKESIKKHQVPDWFHDAKLGIFIHWGLYSVPAFAFAKLDLGESQKKGIEEHFKNNPYAEWYLNSLMIEGTPTQKYHKENYGENFKYEDFASIFNKEILKWDPDKMVELFKKAGARYVVLGTKHHDGFTLWPSKYPNPNREKYNASRDIVGELTDTVKKNGLKMGFYYSGALDWSWNPKPITDGKSFQTNGPTMIEYTKYVNNHWYELIDDYDPIILWNDIGYPPNTNIYEIFAYFYNKHPDGVINDRWIQIQKSDFKHPKVRHRDFSTPEYRIMPEITAYKWESTRGVGHSFGYNKLETEEDYLSPKDLIVMFIDIVSKNGNLLLNVGPMADGTIPELQQKALLGLGEWLEINGESIYGTRPWERAEGKTSDAIDLRFTQKSEILYIHLLDKPQQSKLTILSITLAEAKKIQVLGYKGNLTWKQDGENVEISLPKEISNSDSAAYVLKII</sequence>
<dbReference type="PANTHER" id="PTHR10030">
    <property type="entry name" value="ALPHA-L-FUCOSIDASE"/>
    <property type="match status" value="1"/>
</dbReference>
<dbReference type="InterPro" id="IPR017853">
    <property type="entry name" value="GH"/>
</dbReference>
<dbReference type="InterPro" id="IPR057739">
    <property type="entry name" value="Glyco_hydro_29_N"/>
</dbReference>
<keyword evidence="6" id="KW-0326">Glycosidase</keyword>
<dbReference type="Gene3D" id="2.60.40.1180">
    <property type="entry name" value="Golgi alpha-mannosidase II"/>
    <property type="match status" value="1"/>
</dbReference>
<dbReference type="GO" id="GO:0016139">
    <property type="term" value="P:glycoside catabolic process"/>
    <property type="evidence" value="ECO:0007669"/>
    <property type="project" value="TreeGrafter"/>
</dbReference>
<evidence type="ECO:0000259" key="7">
    <source>
        <dbReference type="Pfam" id="PF01120"/>
    </source>
</evidence>
<dbReference type="EMBL" id="LAZR01002271">
    <property type="protein sequence ID" value="KKN32178.1"/>
    <property type="molecule type" value="Genomic_DNA"/>
</dbReference>
<dbReference type="InterPro" id="IPR013780">
    <property type="entry name" value="Glyco_hydro_b"/>
</dbReference>
<dbReference type="InterPro" id="IPR000933">
    <property type="entry name" value="Glyco_hydro_29"/>
</dbReference>
<evidence type="ECO:0000256" key="4">
    <source>
        <dbReference type="ARBA" id="ARBA00022729"/>
    </source>
</evidence>
<dbReference type="SMART" id="SM00812">
    <property type="entry name" value="Alpha_L_fucos"/>
    <property type="match status" value="1"/>
</dbReference>
<feature type="domain" description="Alpha-L-fucosidase C-terminal" evidence="8">
    <location>
        <begin position="380"/>
        <end position="454"/>
    </location>
</feature>
<dbReference type="GO" id="GO:0004560">
    <property type="term" value="F:alpha-L-fucosidase activity"/>
    <property type="evidence" value="ECO:0007669"/>
    <property type="project" value="InterPro"/>
</dbReference>
<evidence type="ECO:0000256" key="3">
    <source>
        <dbReference type="ARBA" id="ARBA00012662"/>
    </source>
</evidence>
<evidence type="ECO:0000256" key="1">
    <source>
        <dbReference type="ARBA" id="ARBA00004071"/>
    </source>
</evidence>
<feature type="domain" description="Glycoside hydrolase family 29 N-terminal" evidence="7">
    <location>
        <begin position="2"/>
        <end position="360"/>
    </location>
</feature>
<comment type="caution">
    <text evidence="9">The sequence shown here is derived from an EMBL/GenBank/DDBJ whole genome shotgun (WGS) entry which is preliminary data.</text>
</comment>
<dbReference type="Gene3D" id="3.20.20.80">
    <property type="entry name" value="Glycosidases"/>
    <property type="match status" value="1"/>
</dbReference>
<dbReference type="AlphaFoldDB" id="A0A0F9SSI9"/>
<comment type="function">
    <text evidence="1">Alpha-L-fucosidase is responsible for hydrolyzing the alpha-1,6-linked fucose joined to the reducing-end N-acetylglucosamine of the carbohydrate moieties of glycoproteins.</text>
</comment>
<dbReference type="SUPFAM" id="SSF51011">
    <property type="entry name" value="Glycosyl hydrolase domain"/>
    <property type="match status" value="1"/>
</dbReference>
<comment type="similarity">
    <text evidence="2">Belongs to the glycosyl hydrolase 29 family.</text>
</comment>
<dbReference type="GO" id="GO:0005764">
    <property type="term" value="C:lysosome"/>
    <property type="evidence" value="ECO:0007669"/>
    <property type="project" value="TreeGrafter"/>
</dbReference>
<dbReference type="InterPro" id="IPR031919">
    <property type="entry name" value="Fucosidase_C"/>
</dbReference>
<protein>
    <recommendedName>
        <fullName evidence="3">alpha-L-fucosidase</fullName>
        <ecNumber evidence="3">3.2.1.51</ecNumber>
    </recommendedName>
</protein>
<proteinExistence type="inferred from homology"/>
<evidence type="ECO:0000256" key="6">
    <source>
        <dbReference type="ARBA" id="ARBA00023295"/>
    </source>
</evidence>
<name>A0A0F9SSI9_9ZZZZ</name>
<organism evidence="9">
    <name type="scientific">marine sediment metagenome</name>
    <dbReference type="NCBI Taxonomy" id="412755"/>
    <lineage>
        <taxon>unclassified sequences</taxon>
        <taxon>metagenomes</taxon>
        <taxon>ecological metagenomes</taxon>
    </lineage>
</organism>
<dbReference type="PANTHER" id="PTHR10030:SF37">
    <property type="entry name" value="ALPHA-L-FUCOSIDASE-RELATED"/>
    <property type="match status" value="1"/>
</dbReference>
<dbReference type="PRINTS" id="PR00741">
    <property type="entry name" value="GLHYDRLASE29"/>
</dbReference>
<dbReference type="Pfam" id="PF16757">
    <property type="entry name" value="Fucosidase_C"/>
    <property type="match status" value="1"/>
</dbReference>
<reference evidence="9" key="1">
    <citation type="journal article" date="2015" name="Nature">
        <title>Complex archaea that bridge the gap between prokaryotes and eukaryotes.</title>
        <authorList>
            <person name="Spang A."/>
            <person name="Saw J.H."/>
            <person name="Jorgensen S.L."/>
            <person name="Zaremba-Niedzwiedzka K."/>
            <person name="Martijn J."/>
            <person name="Lind A.E."/>
            <person name="van Eijk R."/>
            <person name="Schleper C."/>
            <person name="Guy L."/>
            <person name="Ettema T.J."/>
        </authorList>
    </citation>
    <scope>NUCLEOTIDE SEQUENCE</scope>
</reference>
<evidence type="ECO:0000313" key="9">
    <source>
        <dbReference type="EMBL" id="KKN32178.1"/>
    </source>
</evidence>
<evidence type="ECO:0000256" key="2">
    <source>
        <dbReference type="ARBA" id="ARBA00007951"/>
    </source>
</evidence>
<evidence type="ECO:0000256" key="5">
    <source>
        <dbReference type="ARBA" id="ARBA00022801"/>
    </source>
</evidence>
<dbReference type="EC" id="3.2.1.51" evidence="3"/>
<keyword evidence="4" id="KW-0732">Signal</keyword>
<dbReference type="SUPFAM" id="SSF51445">
    <property type="entry name" value="(Trans)glycosidases"/>
    <property type="match status" value="1"/>
</dbReference>
<keyword evidence="5" id="KW-0378">Hydrolase</keyword>
<dbReference type="InterPro" id="IPR016286">
    <property type="entry name" value="FUC_metazoa-typ"/>
</dbReference>
<dbReference type="GO" id="GO:0006004">
    <property type="term" value="P:fucose metabolic process"/>
    <property type="evidence" value="ECO:0007669"/>
    <property type="project" value="InterPro"/>
</dbReference>
<evidence type="ECO:0000259" key="8">
    <source>
        <dbReference type="Pfam" id="PF16757"/>
    </source>
</evidence>